<accession>A0ACB8TEB2</accession>
<sequence>MDLEEAAAQPGFVGDYFGRDYRPEDFDWNDADDAAAAAAGDAGGPPDDEDEDDNAVDPDAEAHFQLFGAEPEPPTPPPPSSHNSPGRAGSPDRVDVGAEARAGPNVSRGEDDAEPGQGAEGNEDGGAEAAQQPEDEARRREAEDALWNEPIIVPFPGENAGAPIGHTNTSTYQAYQQLVGDADGNNHYHPLPHKLAWDVAEWAKEIGPGSNAFTKFLKIEKMVDTLKLPYSNSHELNEIIDKKLPGRPKFMRDTVVVAGESYPLYYRDPLECIKALYGDPEFAPHLVFAPERHYVDKDETVRMYSEMNTGKWWWRVQVPVESRERGGTIIPAIISSDKTQVTLFRTKSAYPIYLTIGNIPKDIRRKPSRGAQILLGYLPTTGLTHIKNRDTRRRAVANLFHACVKKILAPLKEPGLNGVPMASGDGVIRRCHPIFAAFVGDYPEQCLVAGCKNMECPQGCDLDRDDLGYYCEFTRRHFPDILTALATVDDGDPLEYVETCKKAGIKPIYHPFWEDLPYADIYVSITPDVLHQLYQGMVKHIISWLKKAYGADEIDARFARLPPNHNLRHFSSGISHLSRVSGQEHKDICRVLLGVILDLPLPGALSPIRLVRTVRGLLDYVYIAQYPSHTTTTLEYLDEALAMFHNNKGILLDLGIRENFNLPKLHSLLHFTEKIKQFGTTDNYSTEATERLHIDFAKDAYRATNHKDEYPQMTLWLERLEKIRRHARFIAWRLAGKPPITTAKPDRPPKKLRIKMTRFPTVKAVSFQNADLRYGAHNFRMHLSEFIVKHINPDLRPHQVKTIAAQYMLPFRSVAAFHKVKFWNADAQNREDALETLDVIHARPAYVDTQGRIQPGRFDTALIANEDWPAGQAAVGDPERHGLQGTRVGRVRFVFRLSATATAACFPQGVKAPEHLAYVEWFTKFKPSAEPNHLMYRVAHAYDRDGEDRLASIVPVERLVRSVHLIPRFGPEPAPREWTSASVLEMCAAFYVNSFTDRHTYITVY</sequence>
<proteinExistence type="predicted"/>
<organism evidence="1 2">
    <name type="scientific">Artomyces pyxidatus</name>
    <dbReference type="NCBI Taxonomy" id="48021"/>
    <lineage>
        <taxon>Eukaryota</taxon>
        <taxon>Fungi</taxon>
        <taxon>Dikarya</taxon>
        <taxon>Basidiomycota</taxon>
        <taxon>Agaricomycotina</taxon>
        <taxon>Agaricomycetes</taxon>
        <taxon>Russulales</taxon>
        <taxon>Auriscalpiaceae</taxon>
        <taxon>Artomyces</taxon>
    </lineage>
</organism>
<name>A0ACB8TEB2_9AGAM</name>
<reference evidence="1" key="2">
    <citation type="journal article" date="2022" name="New Phytol.">
        <title>Evolutionary transition to the ectomycorrhizal habit in the genomes of a hyperdiverse lineage of mushroom-forming fungi.</title>
        <authorList>
            <person name="Looney B."/>
            <person name="Miyauchi S."/>
            <person name="Morin E."/>
            <person name="Drula E."/>
            <person name="Courty P.E."/>
            <person name="Kohler A."/>
            <person name="Kuo A."/>
            <person name="LaButti K."/>
            <person name="Pangilinan J."/>
            <person name="Lipzen A."/>
            <person name="Riley R."/>
            <person name="Andreopoulos W."/>
            <person name="He G."/>
            <person name="Johnson J."/>
            <person name="Nolan M."/>
            <person name="Tritt A."/>
            <person name="Barry K.W."/>
            <person name="Grigoriev I.V."/>
            <person name="Nagy L.G."/>
            <person name="Hibbett D."/>
            <person name="Henrissat B."/>
            <person name="Matheny P.B."/>
            <person name="Labbe J."/>
            <person name="Martin F.M."/>
        </authorList>
    </citation>
    <scope>NUCLEOTIDE SEQUENCE</scope>
    <source>
        <strain evidence="1">HHB10654</strain>
    </source>
</reference>
<dbReference type="Proteomes" id="UP000814140">
    <property type="component" value="Unassembled WGS sequence"/>
</dbReference>
<keyword evidence="2" id="KW-1185">Reference proteome</keyword>
<evidence type="ECO:0000313" key="1">
    <source>
        <dbReference type="EMBL" id="KAI0066768.1"/>
    </source>
</evidence>
<dbReference type="EMBL" id="MU277192">
    <property type="protein sequence ID" value="KAI0066768.1"/>
    <property type="molecule type" value="Genomic_DNA"/>
</dbReference>
<reference evidence="1" key="1">
    <citation type="submission" date="2021-03" db="EMBL/GenBank/DDBJ databases">
        <authorList>
            <consortium name="DOE Joint Genome Institute"/>
            <person name="Ahrendt S."/>
            <person name="Looney B.P."/>
            <person name="Miyauchi S."/>
            <person name="Morin E."/>
            <person name="Drula E."/>
            <person name="Courty P.E."/>
            <person name="Chicoki N."/>
            <person name="Fauchery L."/>
            <person name="Kohler A."/>
            <person name="Kuo A."/>
            <person name="Labutti K."/>
            <person name="Pangilinan J."/>
            <person name="Lipzen A."/>
            <person name="Riley R."/>
            <person name="Andreopoulos W."/>
            <person name="He G."/>
            <person name="Johnson J."/>
            <person name="Barry K.W."/>
            <person name="Grigoriev I.V."/>
            <person name="Nagy L."/>
            <person name="Hibbett D."/>
            <person name="Henrissat B."/>
            <person name="Matheny P.B."/>
            <person name="Labbe J."/>
            <person name="Martin F."/>
        </authorList>
    </citation>
    <scope>NUCLEOTIDE SEQUENCE</scope>
    <source>
        <strain evidence="1">HHB10654</strain>
    </source>
</reference>
<comment type="caution">
    <text evidence="1">The sequence shown here is derived from an EMBL/GenBank/DDBJ whole genome shotgun (WGS) entry which is preliminary data.</text>
</comment>
<evidence type="ECO:0000313" key="2">
    <source>
        <dbReference type="Proteomes" id="UP000814140"/>
    </source>
</evidence>
<gene>
    <name evidence="1" type="ORF">BV25DRAFT_1796412</name>
</gene>
<protein>
    <submittedName>
        <fullName evidence="1">Uncharacterized protein</fullName>
    </submittedName>
</protein>